<evidence type="ECO:0000256" key="6">
    <source>
        <dbReference type="ARBA" id="ARBA00022729"/>
    </source>
</evidence>
<evidence type="ECO:0000256" key="10">
    <source>
        <dbReference type="ARBA" id="ARBA00023170"/>
    </source>
</evidence>
<feature type="chain" id="PRO_5047078371" evidence="14">
    <location>
        <begin position="29"/>
        <end position="754"/>
    </location>
</feature>
<evidence type="ECO:0000256" key="4">
    <source>
        <dbReference type="ARBA" id="ARBA00022452"/>
    </source>
</evidence>
<feature type="domain" description="TonB-dependent receptor plug" evidence="16">
    <location>
        <begin position="47"/>
        <end position="160"/>
    </location>
</feature>
<evidence type="ECO:0000256" key="12">
    <source>
        <dbReference type="PROSITE-ProRule" id="PRU01360"/>
    </source>
</evidence>
<evidence type="ECO:0000313" key="17">
    <source>
        <dbReference type="EMBL" id="WUR15099.1"/>
    </source>
</evidence>
<dbReference type="Gene3D" id="2.40.170.20">
    <property type="entry name" value="TonB-dependent receptor, beta-barrel domain"/>
    <property type="match status" value="1"/>
</dbReference>
<evidence type="ECO:0000256" key="11">
    <source>
        <dbReference type="ARBA" id="ARBA00023237"/>
    </source>
</evidence>
<accession>A0ABZ1UQU9</accession>
<sequence>MQTQRKIAAAAARAALGLTILSSAPLQAQTMNVVMVNGGRPTSLPAQIPTTIEGITAAQLEERINATDSEDALKYLPSLNVRKRFAGDYDHAVLASRASGTGNSARSLVYADGILLSNLLGNGASYTPRWGMVTPEEIERVDVLYGPFSAAYPGNSVGAVVDYQTRMPKKLEGHVRVSGFAQHFDQYATRDNYYGRQASAALGDRSGAFSWWLDVSRLDNDGQPIGFANKLVSTGTGTGAATAVTGALADRNPSNRDWLILGATNQVHTVQDHAKVKLAYDVSPVLRASYTLGWWHNDAERRSESYLRDGAGNAVTGGTIAVDGRRFKLLPSDFAPARGELEHLMHGLSLKRHAKDVFDWEVAYSRYDYRKDRARVATDFVAGPDSPGAGNVTDMHGSGWNTTALKGTWRPDGAHVIDIGVQRDAAKLRTRVVNSADWIGGTSGRPVSTFNGETRLESLYAQDTWRIDEAWKATLGARLERWRAFGGELSAAGGGLLPFGARSETSWSPKAALAWRASDEWTVKASGGRAVRNPTAAELFQGSIVDERIVNTDPNLRAERSWTGELTAERLTSSGSLRATLFHESTRDALYSQPLTATVNTVQNVGRIRTKGLELAQQAQDVWSRGLFLQSSLTYADSRIVANDALPASVGKRQPRVPRWRANALASYRFGERWTGTLGARYSGRQYGSLDNSDPNGQTYMGVSDYLVADLRLRYRFDAHWSGALGVDNLGAEKYWAFHPYTQRTVVAELKFDL</sequence>
<keyword evidence="9 12" id="KW-0472">Membrane</keyword>
<comment type="subcellular location">
    <subcellularLocation>
        <location evidence="1 12">Cell outer membrane</location>
        <topology evidence="1 12">Multi-pass membrane protein</topology>
    </subcellularLocation>
</comment>
<evidence type="ECO:0000256" key="2">
    <source>
        <dbReference type="ARBA" id="ARBA00009810"/>
    </source>
</evidence>
<dbReference type="Proteomes" id="UP000321323">
    <property type="component" value="Chromosome"/>
</dbReference>
<evidence type="ECO:0000256" key="8">
    <source>
        <dbReference type="ARBA" id="ARBA00023077"/>
    </source>
</evidence>
<keyword evidence="5 12" id="KW-0812">Transmembrane</keyword>
<evidence type="ECO:0000256" key="13">
    <source>
        <dbReference type="RuleBase" id="RU003357"/>
    </source>
</evidence>
<evidence type="ECO:0000256" key="14">
    <source>
        <dbReference type="SAM" id="SignalP"/>
    </source>
</evidence>
<proteinExistence type="inferred from homology"/>
<keyword evidence="6 14" id="KW-0732">Signal</keyword>
<dbReference type="InterPro" id="IPR012910">
    <property type="entry name" value="Plug_dom"/>
</dbReference>
<dbReference type="InterPro" id="IPR037066">
    <property type="entry name" value="Plug_dom_sf"/>
</dbReference>
<evidence type="ECO:0000256" key="9">
    <source>
        <dbReference type="ARBA" id="ARBA00023136"/>
    </source>
</evidence>
<protein>
    <submittedName>
        <fullName evidence="17">TonB-dependent receptor</fullName>
    </submittedName>
</protein>
<evidence type="ECO:0000313" key="18">
    <source>
        <dbReference type="Proteomes" id="UP000321323"/>
    </source>
</evidence>
<evidence type="ECO:0000256" key="3">
    <source>
        <dbReference type="ARBA" id="ARBA00022448"/>
    </source>
</evidence>
<gene>
    <name evidence="17" type="ORF">E7V67_008335</name>
</gene>
<evidence type="ECO:0000256" key="1">
    <source>
        <dbReference type="ARBA" id="ARBA00004571"/>
    </source>
</evidence>
<evidence type="ECO:0000259" key="16">
    <source>
        <dbReference type="Pfam" id="PF07715"/>
    </source>
</evidence>
<name>A0ABZ1UQU9_9BURK</name>
<dbReference type="EMBL" id="CP136508">
    <property type="protein sequence ID" value="WUR15099.1"/>
    <property type="molecule type" value="Genomic_DNA"/>
</dbReference>
<keyword evidence="4 12" id="KW-1134">Transmembrane beta strand</keyword>
<keyword evidence="8 13" id="KW-0798">TonB box</keyword>
<dbReference type="InterPro" id="IPR039426">
    <property type="entry name" value="TonB-dep_rcpt-like"/>
</dbReference>
<dbReference type="Pfam" id="PF00593">
    <property type="entry name" value="TonB_dep_Rec_b-barrel"/>
    <property type="match status" value="1"/>
</dbReference>
<organism evidence="17 18">
    <name type="scientific">[Empedobacter] haloabium</name>
    <dbReference type="NCBI Taxonomy" id="592317"/>
    <lineage>
        <taxon>Bacteria</taxon>
        <taxon>Pseudomonadati</taxon>
        <taxon>Pseudomonadota</taxon>
        <taxon>Betaproteobacteria</taxon>
        <taxon>Burkholderiales</taxon>
        <taxon>Oxalobacteraceae</taxon>
        <taxon>Telluria group</taxon>
        <taxon>Telluria group incertae sedis</taxon>
    </lineage>
</organism>
<evidence type="ECO:0000256" key="5">
    <source>
        <dbReference type="ARBA" id="ARBA00022692"/>
    </source>
</evidence>
<dbReference type="SUPFAM" id="SSF56935">
    <property type="entry name" value="Porins"/>
    <property type="match status" value="1"/>
</dbReference>
<evidence type="ECO:0000259" key="15">
    <source>
        <dbReference type="Pfam" id="PF00593"/>
    </source>
</evidence>
<keyword evidence="7" id="KW-0406">Ion transport</keyword>
<comment type="similarity">
    <text evidence="2 12 13">Belongs to the TonB-dependent receptor family.</text>
</comment>
<evidence type="ECO:0000256" key="7">
    <source>
        <dbReference type="ARBA" id="ARBA00023065"/>
    </source>
</evidence>
<dbReference type="PANTHER" id="PTHR30069">
    <property type="entry name" value="TONB-DEPENDENT OUTER MEMBRANE RECEPTOR"/>
    <property type="match status" value="1"/>
</dbReference>
<keyword evidence="10 17" id="KW-0675">Receptor</keyword>
<keyword evidence="18" id="KW-1185">Reference proteome</keyword>
<dbReference type="Gene3D" id="2.170.130.10">
    <property type="entry name" value="TonB-dependent receptor, plug domain"/>
    <property type="match status" value="1"/>
</dbReference>
<keyword evidence="3 12" id="KW-0813">Transport</keyword>
<reference evidence="17 18" key="1">
    <citation type="journal article" date="2019" name="Int. J. Syst. Evol. Microbiol.">
        <title>The Draft Whole-Genome Sequence of the Antibiotic Producer Empedobacter haloabium ATCC 31962 Provides Indications for Its Taxonomic Reclassification.</title>
        <authorList>
            <person name="Miess H."/>
            <person name="Arlt P."/>
            <person name="Apel A.K."/>
            <person name="Weber T."/>
            <person name="Nieselt K."/>
            <person name="Hanssen F."/>
            <person name="Czemmel S."/>
            <person name="Nahnsen S."/>
            <person name="Gross H."/>
        </authorList>
    </citation>
    <scope>NUCLEOTIDE SEQUENCE [LARGE SCALE GENOMIC DNA]</scope>
    <source>
        <strain evidence="17 18">ATCC 31962</strain>
    </source>
</reference>
<dbReference type="PROSITE" id="PS52016">
    <property type="entry name" value="TONB_DEPENDENT_REC_3"/>
    <property type="match status" value="1"/>
</dbReference>
<dbReference type="CDD" id="cd01347">
    <property type="entry name" value="ligand_gated_channel"/>
    <property type="match status" value="1"/>
</dbReference>
<feature type="signal peptide" evidence="14">
    <location>
        <begin position="1"/>
        <end position="28"/>
    </location>
</feature>
<keyword evidence="11 12" id="KW-0998">Cell outer membrane</keyword>
<dbReference type="InterPro" id="IPR000531">
    <property type="entry name" value="Beta-barrel_TonB"/>
</dbReference>
<dbReference type="PANTHER" id="PTHR30069:SF53">
    <property type="entry name" value="COLICIN I RECEPTOR-RELATED"/>
    <property type="match status" value="1"/>
</dbReference>
<dbReference type="Pfam" id="PF07715">
    <property type="entry name" value="Plug"/>
    <property type="match status" value="1"/>
</dbReference>
<feature type="domain" description="TonB-dependent receptor-like beta-barrel" evidence="15">
    <location>
        <begin position="311"/>
        <end position="730"/>
    </location>
</feature>
<dbReference type="InterPro" id="IPR036942">
    <property type="entry name" value="Beta-barrel_TonB_sf"/>
</dbReference>